<comment type="caution">
    <text evidence="2">The sequence shown here is derived from an EMBL/GenBank/DDBJ whole genome shotgun (WGS) entry which is preliminary data.</text>
</comment>
<dbReference type="Proteomes" id="UP000594638">
    <property type="component" value="Unassembled WGS sequence"/>
</dbReference>
<evidence type="ECO:0000313" key="3">
    <source>
        <dbReference type="Proteomes" id="UP000594638"/>
    </source>
</evidence>
<evidence type="ECO:0000313" key="2">
    <source>
        <dbReference type="EMBL" id="CAA2939492.1"/>
    </source>
</evidence>
<dbReference type="AlphaFoldDB" id="A0A8S0PDT2"/>
<evidence type="ECO:0000256" key="1">
    <source>
        <dbReference type="SAM" id="MobiDB-lite"/>
    </source>
</evidence>
<dbReference type="EMBL" id="CACTIH010000043">
    <property type="protein sequence ID" value="CAA2939492.1"/>
    <property type="molecule type" value="Genomic_DNA"/>
</dbReference>
<keyword evidence="3" id="KW-1185">Reference proteome</keyword>
<sequence length="161" mass="18053">MLGVESESTDEDPDFNDSDYNVYDDDDCLFDRNVTEGIEMGMHIVERVEGQEFDSSSYASSEELNFLSGSDSEGLSGKLNYPEYYVGSEKRNPQFEVGLLFATFEELKSAMLYIILELFRIVLETNVDVMGSATESGFLDLSSLAGHDKIPLEQCGFFLKN</sequence>
<feature type="compositionally biased region" description="Acidic residues" evidence="1">
    <location>
        <begin position="7"/>
        <end position="20"/>
    </location>
</feature>
<dbReference type="OrthoDB" id="1732944at2759"/>
<gene>
    <name evidence="2" type="ORF">OLEA9_A003216</name>
</gene>
<organism evidence="2 3">
    <name type="scientific">Olea europaea subsp. europaea</name>
    <dbReference type="NCBI Taxonomy" id="158383"/>
    <lineage>
        <taxon>Eukaryota</taxon>
        <taxon>Viridiplantae</taxon>
        <taxon>Streptophyta</taxon>
        <taxon>Embryophyta</taxon>
        <taxon>Tracheophyta</taxon>
        <taxon>Spermatophyta</taxon>
        <taxon>Magnoliopsida</taxon>
        <taxon>eudicotyledons</taxon>
        <taxon>Gunneridae</taxon>
        <taxon>Pentapetalae</taxon>
        <taxon>asterids</taxon>
        <taxon>lamiids</taxon>
        <taxon>Lamiales</taxon>
        <taxon>Oleaceae</taxon>
        <taxon>Oleeae</taxon>
        <taxon>Olea</taxon>
    </lineage>
</organism>
<proteinExistence type="predicted"/>
<accession>A0A8S0PDT2</accession>
<feature type="region of interest" description="Disordered" evidence="1">
    <location>
        <begin position="1"/>
        <end position="20"/>
    </location>
</feature>
<dbReference type="Gramene" id="OE9A003216T1">
    <property type="protein sequence ID" value="OE9A003216C1"/>
    <property type="gene ID" value="OE9A003216"/>
</dbReference>
<name>A0A8S0PDT2_OLEEU</name>
<protein>
    <submittedName>
        <fullName evidence="2">Uncharacterized protein</fullName>
    </submittedName>
</protein>
<reference evidence="2 3" key="1">
    <citation type="submission" date="2019-12" db="EMBL/GenBank/DDBJ databases">
        <authorList>
            <person name="Alioto T."/>
            <person name="Alioto T."/>
            <person name="Gomez Garrido J."/>
        </authorList>
    </citation>
    <scope>NUCLEOTIDE SEQUENCE [LARGE SCALE GENOMIC DNA]</scope>
</reference>